<dbReference type="EC" id="5.99.1.3" evidence="2"/>
<dbReference type="PANTHER" id="PTHR43493:SF5">
    <property type="entry name" value="DNA GYRASE SUBUNIT A, CHLOROPLASTIC_MITOCHONDRIAL"/>
    <property type="match status" value="1"/>
</dbReference>
<keyword evidence="2" id="KW-0413">Isomerase</keyword>
<dbReference type="Gene3D" id="2.120.10.90">
    <property type="entry name" value="DNA gyrase/topoisomerase IV, subunit A, C-terminal"/>
    <property type="match status" value="1"/>
</dbReference>
<dbReference type="PANTHER" id="PTHR43493">
    <property type="entry name" value="DNA GYRASE/TOPOISOMERASE SUBUNIT A"/>
    <property type="match status" value="1"/>
</dbReference>
<dbReference type="InterPro" id="IPR035516">
    <property type="entry name" value="Gyrase/topoIV_suA_C"/>
</dbReference>
<dbReference type="InterPro" id="IPR013757">
    <property type="entry name" value="Topo_IIA_A_a_sf"/>
</dbReference>
<name>K1YBZ5_9BACT</name>
<dbReference type="GO" id="GO:0006265">
    <property type="term" value="P:DNA topological change"/>
    <property type="evidence" value="ECO:0007669"/>
    <property type="project" value="InterPro"/>
</dbReference>
<comment type="catalytic activity">
    <reaction evidence="1">
        <text>ATP-dependent breakage, passage and rejoining of double-stranded DNA.</text>
        <dbReference type="EC" id="5.6.2.2"/>
    </reaction>
</comment>
<dbReference type="GO" id="GO:0003918">
    <property type="term" value="F:DNA topoisomerase type II (double strand cut, ATP-hydrolyzing) activity"/>
    <property type="evidence" value="ECO:0007669"/>
    <property type="project" value="UniProtKB-EC"/>
</dbReference>
<dbReference type="EMBL" id="AMFJ01034248">
    <property type="protein sequence ID" value="EKD29843.1"/>
    <property type="molecule type" value="Genomic_DNA"/>
</dbReference>
<gene>
    <name evidence="2" type="primary">gyrA</name>
    <name evidence="2" type="ORF">ACD_78C00248G0003</name>
</gene>
<dbReference type="GO" id="GO:0005737">
    <property type="term" value="C:cytoplasm"/>
    <property type="evidence" value="ECO:0007669"/>
    <property type="project" value="TreeGrafter"/>
</dbReference>
<comment type="caution">
    <text evidence="2">The sequence shown here is derived from an EMBL/GenBank/DDBJ whole genome shotgun (WGS) entry which is preliminary data.</text>
</comment>
<feature type="non-terminal residue" evidence="2">
    <location>
        <position position="1"/>
    </location>
</feature>
<dbReference type="GO" id="GO:0003677">
    <property type="term" value="F:DNA binding"/>
    <property type="evidence" value="ECO:0007669"/>
    <property type="project" value="InterPro"/>
</dbReference>
<dbReference type="SUPFAM" id="SSF101904">
    <property type="entry name" value="GyrA/ParC C-terminal domain-like"/>
    <property type="match status" value="1"/>
</dbReference>
<dbReference type="InterPro" id="IPR050220">
    <property type="entry name" value="Type_II_DNA_Topoisomerases"/>
</dbReference>
<evidence type="ECO:0000313" key="2">
    <source>
        <dbReference type="EMBL" id="EKD29843.1"/>
    </source>
</evidence>
<accession>K1YBZ5</accession>
<dbReference type="AlphaFoldDB" id="K1YBZ5"/>
<dbReference type="GO" id="GO:0009330">
    <property type="term" value="C:DNA topoisomerase type II (double strand cut, ATP-hydrolyzing) complex"/>
    <property type="evidence" value="ECO:0007669"/>
    <property type="project" value="TreeGrafter"/>
</dbReference>
<dbReference type="Pfam" id="PF03989">
    <property type="entry name" value="DNA_gyraseA_C"/>
    <property type="match status" value="6"/>
</dbReference>
<dbReference type="Gene3D" id="1.10.268.10">
    <property type="entry name" value="Topoisomerase, domain 3"/>
    <property type="match status" value="1"/>
</dbReference>
<sequence>GLERKKIEDELAEKLLLIADLKDILANPERVNTIMGDEFTEIKDKYGDARRTEVQIGAIGEWNPKDTIPNEEVVITLSKNSYVKRIKSSSFRTQRRGGKGVNVAVKDEDEVKIILSTSNHSDLLFFTNTGRVFSLPAYEIPETQRTAKGQPIINLLSLQKDEDITAILDLAAVTGKHFALISKKAVIKRVDMEDVKNIRTSGLIVMKPREGDELGWVRVTNGEDNILMVSKHGKAIQFKEEDIRVMGRGAAGVRGMRIAENDSVVEADVVSENDKYVFTVTENGMGKITNIEEYREQGRGGSGVKVGAMTEKTGDVIGVSLLSEESRKDGEVMLISKTGQTVRVPLNGVRTTSRVTQGVILAKLKDKKDSFTTATVMKKGEEEEEVIVEEGEESTEE</sequence>
<dbReference type="GO" id="GO:0005524">
    <property type="term" value="F:ATP binding"/>
    <property type="evidence" value="ECO:0007669"/>
    <property type="project" value="InterPro"/>
</dbReference>
<dbReference type="InterPro" id="IPR006691">
    <property type="entry name" value="GyrA/parC_rep"/>
</dbReference>
<dbReference type="SUPFAM" id="SSF56719">
    <property type="entry name" value="Type II DNA topoisomerase"/>
    <property type="match status" value="1"/>
</dbReference>
<organism evidence="2">
    <name type="scientific">uncultured bacterium</name>
    <name type="common">gcode 4</name>
    <dbReference type="NCBI Taxonomy" id="1234023"/>
    <lineage>
        <taxon>Bacteria</taxon>
        <taxon>environmental samples</taxon>
    </lineage>
</organism>
<proteinExistence type="predicted"/>
<reference evidence="2" key="1">
    <citation type="journal article" date="2012" name="Science">
        <title>Fermentation, hydrogen, and sulfur metabolism in multiple uncultivated bacterial phyla.</title>
        <authorList>
            <person name="Wrighton K.C."/>
            <person name="Thomas B.C."/>
            <person name="Sharon I."/>
            <person name="Miller C.S."/>
            <person name="Castelle C.J."/>
            <person name="VerBerkmoes N.C."/>
            <person name="Wilkins M.J."/>
            <person name="Hettich R.L."/>
            <person name="Lipton M.S."/>
            <person name="Williams K.H."/>
            <person name="Long P.E."/>
            <person name="Banfield J.F."/>
        </authorList>
    </citation>
    <scope>NUCLEOTIDE SEQUENCE [LARGE SCALE GENOMIC DNA]</scope>
</reference>
<dbReference type="InterPro" id="IPR013760">
    <property type="entry name" value="Topo_IIA-like_dom_sf"/>
</dbReference>
<evidence type="ECO:0000256" key="1">
    <source>
        <dbReference type="ARBA" id="ARBA00000185"/>
    </source>
</evidence>
<protein>
    <submittedName>
        <fullName evidence="2">DNA gyrase, A subunit</fullName>
        <ecNumber evidence="2">5.99.1.3</ecNumber>
    </submittedName>
</protein>